<keyword evidence="7 10" id="KW-0472">Membrane</keyword>
<keyword evidence="9" id="KW-0676">Redox-active center</keyword>
<keyword evidence="6" id="KW-0560">Oxidoreductase</keyword>
<keyword evidence="5 10" id="KW-1133">Transmembrane helix</keyword>
<accession>A0A4R1LB52</accession>
<evidence type="ECO:0000256" key="10">
    <source>
        <dbReference type="SAM" id="Phobius"/>
    </source>
</evidence>
<dbReference type="GO" id="GO:0016020">
    <property type="term" value="C:membrane"/>
    <property type="evidence" value="ECO:0007669"/>
    <property type="project" value="UniProtKB-SubCell"/>
</dbReference>
<evidence type="ECO:0000256" key="9">
    <source>
        <dbReference type="ARBA" id="ARBA00023284"/>
    </source>
</evidence>
<feature type="chain" id="PRO_5020786671" evidence="11">
    <location>
        <begin position="20"/>
        <end position="140"/>
    </location>
</feature>
<evidence type="ECO:0000313" key="14">
    <source>
        <dbReference type="Proteomes" id="UP000295210"/>
    </source>
</evidence>
<evidence type="ECO:0000256" key="2">
    <source>
        <dbReference type="ARBA" id="ARBA00006214"/>
    </source>
</evidence>
<reference evidence="13 14" key="1">
    <citation type="submission" date="2019-03" db="EMBL/GenBank/DDBJ databases">
        <title>Genomic Encyclopedia of Type Strains, Phase IV (KMG-IV): sequencing the most valuable type-strain genomes for metagenomic binning, comparative biology and taxonomic classification.</title>
        <authorList>
            <person name="Goeker M."/>
        </authorList>
    </citation>
    <scope>NUCLEOTIDE SEQUENCE [LARGE SCALE GENOMIC DNA]</scope>
    <source>
        <strain evidence="13 14">DSM 103428</strain>
    </source>
</reference>
<name>A0A4R1LB52_9BACT</name>
<dbReference type="AlphaFoldDB" id="A0A4R1LB52"/>
<comment type="subcellular location">
    <subcellularLocation>
        <location evidence="1">Membrane</location>
        <topology evidence="1">Multi-pass membrane protein</topology>
    </subcellularLocation>
</comment>
<protein>
    <submittedName>
        <fullName evidence="13">Vitamin K epoxide reductase family protein</fullName>
    </submittedName>
</protein>
<dbReference type="Pfam" id="PF07884">
    <property type="entry name" value="VKOR"/>
    <property type="match status" value="1"/>
</dbReference>
<evidence type="ECO:0000256" key="4">
    <source>
        <dbReference type="ARBA" id="ARBA00022719"/>
    </source>
</evidence>
<dbReference type="InterPro" id="IPR038354">
    <property type="entry name" value="VKOR_sf"/>
</dbReference>
<evidence type="ECO:0000256" key="5">
    <source>
        <dbReference type="ARBA" id="ARBA00022989"/>
    </source>
</evidence>
<dbReference type="OrthoDB" id="853192at2"/>
<keyword evidence="4" id="KW-0874">Quinone</keyword>
<keyword evidence="14" id="KW-1185">Reference proteome</keyword>
<sequence>MRRESNTNAAIACCGAALACLVPVALHQTGVLGHLPDPPGALFDSDKITGSKDAHPLGIPDGLLGLASFGTTMALLIATRTRKKRPLLRAGLKAKLAIDASMASTNSVKQVVKFRRLCSWCTGTALATAGMVYFARRGAR</sequence>
<dbReference type="GO" id="GO:0016491">
    <property type="term" value="F:oxidoreductase activity"/>
    <property type="evidence" value="ECO:0007669"/>
    <property type="project" value="UniProtKB-KW"/>
</dbReference>
<dbReference type="Proteomes" id="UP000295210">
    <property type="component" value="Unassembled WGS sequence"/>
</dbReference>
<dbReference type="CDD" id="cd10546">
    <property type="entry name" value="VKOR"/>
    <property type="match status" value="1"/>
</dbReference>
<evidence type="ECO:0000256" key="11">
    <source>
        <dbReference type="SAM" id="SignalP"/>
    </source>
</evidence>
<keyword evidence="11" id="KW-0732">Signal</keyword>
<evidence type="ECO:0000256" key="6">
    <source>
        <dbReference type="ARBA" id="ARBA00023002"/>
    </source>
</evidence>
<evidence type="ECO:0000256" key="1">
    <source>
        <dbReference type="ARBA" id="ARBA00004141"/>
    </source>
</evidence>
<organism evidence="13 14">
    <name type="scientific">Acidipila rosea</name>
    <dbReference type="NCBI Taxonomy" id="768535"/>
    <lineage>
        <taxon>Bacteria</taxon>
        <taxon>Pseudomonadati</taxon>
        <taxon>Acidobacteriota</taxon>
        <taxon>Terriglobia</taxon>
        <taxon>Terriglobales</taxon>
        <taxon>Acidobacteriaceae</taxon>
        <taxon>Acidipila</taxon>
    </lineage>
</organism>
<evidence type="ECO:0000256" key="7">
    <source>
        <dbReference type="ARBA" id="ARBA00023136"/>
    </source>
</evidence>
<feature type="signal peptide" evidence="11">
    <location>
        <begin position="1"/>
        <end position="19"/>
    </location>
</feature>
<evidence type="ECO:0000256" key="3">
    <source>
        <dbReference type="ARBA" id="ARBA00022692"/>
    </source>
</evidence>
<comment type="caution">
    <text evidence="13">The sequence shown here is derived from an EMBL/GenBank/DDBJ whole genome shotgun (WGS) entry which is preliminary data.</text>
</comment>
<evidence type="ECO:0000259" key="12">
    <source>
        <dbReference type="Pfam" id="PF07884"/>
    </source>
</evidence>
<dbReference type="GO" id="GO:0048038">
    <property type="term" value="F:quinone binding"/>
    <property type="evidence" value="ECO:0007669"/>
    <property type="project" value="UniProtKB-KW"/>
</dbReference>
<keyword evidence="3 10" id="KW-0812">Transmembrane</keyword>
<proteinExistence type="inferred from homology"/>
<evidence type="ECO:0000313" key="13">
    <source>
        <dbReference type="EMBL" id="TCK75706.1"/>
    </source>
</evidence>
<evidence type="ECO:0000256" key="8">
    <source>
        <dbReference type="ARBA" id="ARBA00023157"/>
    </source>
</evidence>
<dbReference type="EMBL" id="SMGK01000001">
    <property type="protein sequence ID" value="TCK75706.1"/>
    <property type="molecule type" value="Genomic_DNA"/>
</dbReference>
<gene>
    <name evidence="13" type="ORF">C7378_0697</name>
</gene>
<feature type="domain" description="Vitamin K epoxide reductase" evidence="12">
    <location>
        <begin position="11"/>
        <end position="134"/>
    </location>
</feature>
<keyword evidence="8" id="KW-1015">Disulfide bond</keyword>
<dbReference type="Gene3D" id="1.20.1440.130">
    <property type="entry name" value="VKOR domain"/>
    <property type="match status" value="1"/>
</dbReference>
<dbReference type="PROSITE" id="PS51257">
    <property type="entry name" value="PROKAR_LIPOPROTEIN"/>
    <property type="match status" value="1"/>
</dbReference>
<feature type="transmembrane region" description="Helical" evidence="10">
    <location>
        <begin position="57"/>
        <end position="79"/>
    </location>
</feature>
<comment type="similarity">
    <text evidence="2">Belongs to the VKOR family.</text>
</comment>
<dbReference type="RefSeq" id="WP_131991698.1">
    <property type="nucleotide sequence ID" value="NZ_SMGK01000001.1"/>
</dbReference>
<dbReference type="InterPro" id="IPR012932">
    <property type="entry name" value="VKOR"/>
</dbReference>